<organism evidence="1 2">
    <name type="scientific">Oryza meyeriana var. granulata</name>
    <dbReference type="NCBI Taxonomy" id="110450"/>
    <lineage>
        <taxon>Eukaryota</taxon>
        <taxon>Viridiplantae</taxon>
        <taxon>Streptophyta</taxon>
        <taxon>Embryophyta</taxon>
        <taxon>Tracheophyta</taxon>
        <taxon>Spermatophyta</taxon>
        <taxon>Magnoliopsida</taxon>
        <taxon>Liliopsida</taxon>
        <taxon>Poales</taxon>
        <taxon>Poaceae</taxon>
        <taxon>BOP clade</taxon>
        <taxon>Oryzoideae</taxon>
        <taxon>Oryzeae</taxon>
        <taxon>Oryzinae</taxon>
        <taxon>Oryza</taxon>
        <taxon>Oryza meyeriana</taxon>
    </lineage>
</organism>
<evidence type="ECO:0008006" key="3">
    <source>
        <dbReference type="Google" id="ProtNLM"/>
    </source>
</evidence>
<dbReference type="Proteomes" id="UP000479710">
    <property type="component" value="Unassembled WGS sequence"/>
</dbReference>
<accession>A0A6G1BMI4</accession>
<evidence type="ECO:0000313" key="1">
    <source>
        <dbReference type="EMBL" id="KAF0888947.1"/>
    </source>
</evidence>
<sequence>MSQTPKGGSAFRAAVVPVRHGFGLRAPLGLSRKISKLHRAAACRRDPRYFHCRELGHRSYVCPLGFQEQRAPVWIHLIARISEDMAGNGGCTGKEDQPCRWVRKQQASEEGCEAPVRPDETVAAKHVAKPKCVIDRTVNIGRMEDDLR</sequence>
<comment type="caution">
    <text evidence="1">The sequence shown here is derived from an EMBL/GenBank/DDBJ whole genome shotgun (WGS) entry which is preliminary data.</text>
</comment>
<name>A0A6G1BMI4_9ORYZ</name>
<proteinExistence type="predicted"/>
<dbReference type="AlphaFoldDB" id="A0A6G1BMI4"/>
<evidence type="ECO:0000313" key="2">
    <source>
        <dbReference type="Proteomes" id="UP000479710"/>
    </source>
</evidence>
<gene>
    <name evidence="1" type="ORF">E2562_020165</name>
</gene>
<protein>
    <recommendedName>
        <fullName evidence="3">CCHC-type domain-containing protein</fullName>
    </recommendedName>
</protein>
<reference evidence="1 2" key="1">
    <citation type="submission" date="2019-11" db="EMBL/GenBank/DDBJ databases">
        <title>Whole genome sequence of Oryza granulata.</title>
        <authorList>
            <person name="Li W."/>
        </authorList>
    </citation>
    <scope>NUCLEOTIDE SEQUENCE [LARGE SCALE GENOMIC DNA]</scope>
    <source>
        <strain evidence="2">cv. Menghai</strain>
        <tissue evidence="1">Leaf</tissue>
    </source>
</reference>
<keyword evidence="2" id="KW-1185">Reference proteome</keyword>
<dbReference type="EMBL" id="SPHZ02000012">
    <property type="protein sequence ID" value="KAF0888947.1"/>
    <property type="molecule type" value="Genomic_DNA"/>
</dbReference>